<name>A0A3M7RUE2_BRAPC</name>
<protein>
    <submittedName>
        <fullName evidence="2">Uncharacterized protein</fullName>
    </submittedName>
</protein>
<organism evidence="2 3">
    <name type="scientific">Brachionus plicatilis</name>
    <name type="common">Marine rotifer</name>
    <name type="synonym">Brachionus muelleri</name>
    <dbReference type="NCBI Taxonomy" id="10195"/>
    <lineage>
        <taxon>Eukaryota</taxon>
        <taxon>Metazoa</taxon>
        <taxon>Spiralia</taxon>
        <taxon>Gnathifera</taxon>
        <taxon>Rotifera</taxon>
        <taxon>Eurotatoria</taxon>
        <taxon>Monogononta</taxon>
        <taxon>Pseudotrocha</taxon>
        <taxon>Ploima</taxon>
        <taxon>Brachionidae</taxon>
        <taxon>Brachionus</taxon>
    </lineage>
</organism>
<sequence>MMANILVMRISRLRLDEQWLAEMLLFLDLCGFLTFLDTFLTLANMYTKQTITIKHGISMLMRTISKF</sequence>
<keyword evidence="1" id="KW-0812">Transmembrane</keyword>
<proteinExistence type="predicted"/>
<evidence type="ECO:0000256" key="1">
    <source>
        <dbReference type="SAM" id="Phobius"/>
    </source>
</evidence>
<keyword evidence="1" id="KW-0472">Membrane</keyword>
<comment type="caution">
    <text evidence="2">The sequence shown here is derived from an EMBL/GenBank/DDBJ whole genome shotgun (WGS) entry which is preliminary data.</text>
</comment>
<gene>
    <name evidence="2" type="ORF">BpHYR1_028977</name>
</gene>
<keyword evidence="3" id="KW-1185">Reference proteome</keyword>
<dbReference type="EMBL" id="REGN01002590">
    <property type="protein sequence ID" value="RNA27156.1"/>
    <property type="molecule type" value="Genomic_DNA"/>
</dbReference>
<dbReference type="AlphaFoldDB" id="A0A3M7RUE2"/>
<keyword evidence="1" id="KW-1133">Transmembrane helix</keyword>
<accession>A0A3M7RUE2</accession>
<evidence type="ECO:0000313" key="3">
    <source>
        <dbReference type="Proteomes" id="UP000276133"/>
    </source>
</evidence>
<reference evidence="2 3" key="1">
    <citation type="journal article" date="2018" name="Sci. Rep.">
        <title>Genomic signatures of local adaptation to the degree of environmental predictability in rotifers.</title>
        <authorList>
            <person name="Franch-Gras L."/>
            <person name="Hahn C."/>
            <person name="Garcia-Roger E.M."/>
            <person name="Carmona M.J."/>
            <person name="Serra M."/>
            <person name="Gomez A."/>
        </authorList>
    </citation>
    <scope>NUCLEOTIDE SEQUENCE [LARGE SCALE GENOMIC DNA]</scope>
    <source>
        <strain evidence="2">HYR1</strain>
    </source>
</reference>
<dbReference type="Proteomes" id="UP000276133">
    <property type="component" value="Unassembled WGS sequence"/>
</dbReference>
<feature type="transmembrane region" description="Helical" evidence="1">
    <location>
        <begin position="20"/>
        <end position="43"/>
    </location>
</feature>
<evidence type="ECO:0000313" key="2">
    <source>
        <dbReference type="EMBL" id="RNA27156.1"/>
    </source>
</evidence>